<accession>A0A1F4U6X6</accession>
<dbReference type="Proteomes" id="UP000179242">
    <property type="component" value="Unassembled WGS sequence"/>
</dbReference>
<reference evidence="1 2" key="1">
    <citation type="journal article" date="2016" name="Nat. Commun.">
        <title>Thousands of microbial genomes shed light on interconnected biogeochemical processes in an aquifer system.</title>
        <authorList>
            <person name="Anantharaman K."/>
            <person name="Brown C.T."/>
            <person name="Hug L.A."/>
            <person name="Sharon I."/>
            <person name="Castelle C.J."/>
            <person name="Probst A.J."/>
            <person name="Thomas B.C."/>
            <person name="Singh A."/>
            <person name="Wilkins M.J."/>
            <person name="Karaoz U."/>
            <person name="Brodie E.L."/>
            <person name="Williams K.H."/>
            <person name="Hubbard S.S."/>
            <person name="Banfield J.F."/>
        </authorList>
    </citation>
    <scope>NUCLEOTIDE SEQUENCE [LARGE SCALE GENOMIC DNA]</scope>
</reference>
<evidence type="ECO:0000313" key="1">
    <source>
        <dbReference type="EMBL" id="OGC40627.1"/>
    </source>
</evidence>
<dbReference type="AlphaFoldDB" id="A0A1F4U6X6"/>
<comment type="caution">
    <text evidence="1">The sequence shown here is derived from an EMBL/GenBank/DDBJ whole genome shotgun (WGS) entry which is preliminary data.</text>
</comment>
<organism evidence="1 2">
    <name type="scientific">candidate division WOR-1 bacterium RIFOXYC2_FULL_46_14</name>
    <dbReference type="NCBI Taxonomy" id="1802587"/>
    <lineage>
        <taxon>Bacteria</taxon>
        <taxon>Bacillati</taxon>
        <taxon>Saganbacteria</taxon>
    </lineage>
</organism>
<proteinExistence type="predicted"/>
<protein>
    <submittedName>
        <fullName evidence="1">Uncharacterized protein</fullName>
    </submittedName>
</protein>
<sequence>MRAKPLLSINVASKKAGVSPTTFSVFAAGHLSAISHQSIAGLYNSPIKREDPRMKTTEKDVDSRLGYDPMSVLLGFLGNDFGNPVAMINIVKLVLCDIVREFPSTHQELTGDESFVTTRPSEANVWVCPWVVVEESVSGQGYRGDFHGQRKSLSQLMVMAVAEEAKKTDKVGDVIAFTRPFRAGDYLLNKVGKCSLKPCPGSRLLGVWKGDVFYNIDQQGISNGEQYLLFWDNYYSLKDNDGESRLWDTVLGMHLSNGAAPLFVRPHGQIYDLPSLGVRMGFAYHLNGA</sequence>
<dbReference type="EMBL" id="MEUJ01000003">
    <property type="protein sequence ID" value="OGC40627.1"/>
    <property type="molecule type" value="Genomic_DNA"/>
</dbReference>
<name>A0A1F4U6X6_UNCSA</name>
<evidence type="ECO:0000313" key="2">
    <source>
        <dbReference type="Proteomes" id="UP000179242"/>
    </source>
</evidence>
<gene>
    <name evidence="1" type="ORF">A2438_06405</name>
</gene>